<evidence type="ECO:0000313" key="3">
    <source>
        <dbReference type="Proteomes" id="UP001060012"/>
    </source>
</evidence>
<dbReference type="Pfam" id="PF00929">
    <property type="entry name" value="RNase_T"/>
    <property type="match status" value="1"/>
</dbReference>
<accession>A0ABY5E4Q2</accession>
<evidence type="ECO:0000313" key="2">
    <source>
        <dbReference type="EMBL" id="UTJ07139.1"/>
    </source>
</evidence>
<proteinExistence type="predicted"/>
<keyword evidence="3" id="KW-1185">Reference proteome</keyword>
<name>A0ABY5E4Q2_9BACT</name>
<dbReference type="EMBL" id="CP100595">
    <property type="protein sequence ID" value="UTJ07139.1"/>
    <property type="molecule type" value="Genomic_DNA"/>
</dbReference>
<keyword evidence="2" id="KW-0378">Hydrolase</keyword>
<dbReference type="Gene3D" id="3.30.420.10">
    <property type="entry name" value="Ribonuclease H-like superfamily/Ribonuclease H"/>
    <property type="match status" value="1"/>
</dbReference>
<organism evidence="2 3">
    <name type="scientific">Arcobacter roscoffensis</name>
    <dbReference type="NCBI Taxonomy" id="2961520"/>
    <lineage>
        <taxon>Bacteria</taxon>
        <taxon>Pseudomonadati</taxon>
        <taxon>Campylobacterota</taxon>
        <taxon>Epsilonproteobacteria</taxon>
        <taxon>Campylobacterales</taxon>
        <taxon>Arcobacteraceae</taxon>
        <taxon>Arcobacter</taxon>
    </lineage>
</organism>
<dbReference type="RefSeq" id="WP_254577318.1">
    <property type="nucleotide sequence ID" value="NZ_CP100595.1"/>
</dbReference>
<dbReference type="GO" id="GO:0004527">
    <property type="term" value="F:exonuclease activity"/>
    <property type="evidence" value="ECO:0007669"/>
    <property type="project" value="UniProtKB-KW"/>
</dbReference>
<dbReference type="InterPro" id="IPR012337">
    <property type="entry name" value="RNaseH-like_sf"/>
</dbReference>
<gene>
    <name evidence="2" type="ORF">NJU99_03300</name>
</gene>
<keyword evidence="2" id="KW-0540">Nuclease</keyword>
<feature type="domain" description="Exonuclease" evidence="1">
    <location>
        <begin position="30"/>
        <end position="203"/>
    </location>
</feature>
<dbReference type="NCBIfam" id="NF006601">
    <property type="entry name" value="PRK09145.1"/>
    <property type="match status" value="1"/>
</dbReference>
<reference evidence="2" key="1">
    <citation type="submission" date="2022-07" db="EMBL/GenBank/DDBJ databases">
        <title>Arcobacter roscoffensis sp. nov., a marine bacterium isolated from coastal seawater collected from Roscoff, France.</title>
        <authorList>
            <person name="Pascual J."/>
            <person name="Lepeaux C."/>
            <person name="Methner A."/>
            <person name="Overmann J."/>
        </authorList>
    </citation>
    <scope>NUCLEOTIDE SEQUENCE</scope>
    <source>
        <strain evidence="2">ARW1-2F2</strain>
    </source>
</reference>
<sequence>MFRSIKNYFNKKNLKNEKYQYLFDKAHEDEYVCFDCETTGLDPKKDEIISIGAVIIKNNTIISSKKFVRFVKAKTKLQEEAIKVHHIREIDLENALDIEDVIYEFLDFIGNRTLVGYFLEFDIAMIDKYVKPRLGISLPNRRIEVSGIYHDYKIETIPQGNIDLRFDTIMNELDIPFMGKHDAYNDALMTSLIFLKLKNIPKLKIR</sequence>
<protein>
    <submittedName>
        <fullName evidence="2">3'-5' exonuclease</fullName>
    </submittedName>
</protein>
<dbReference type="SUPFAM" id="SSF53098">
    <property type="entry name" value="Ribonuclease H-like"/>
    <property type="match status" value="1"/>
</dbReference>
<dbReference type="PANTHER" id="PTHR30231">
    <property type="entry name" value="DNA POLYMERASE III SUBUNIT EPSILON"/>
    <property type="match status" value="1"/>
</dbReference>
<keyword evidence="2" id="KW-0269">Exonuclease</keyword>
<dbReference type="InterPro" id="IPR036397">
    <property type="entry name" value="RNaseH_sf"/>
</dbReference>
<dbReference type="SMART" id="SM00479">
    <property type="entry name" value="EXOIII"/>
    <property type="match status" value="1"/>
</dbReference>
<evidence type="ECO:0000259" key="1">
    <source>
        <dbReference type="SMART" id="SM00479"/>
    </source>
</evidence>
<dbReference type="InterPro" id="IPR006054">
    <property type="entry name" value="DnaQ"/>
</dbReference>
<dbReference type="PANTHER" id="PTHR30231:SF7">
    <property type="entry name" value="BLR4117 PROTEIN"/>
    <property type="match status" value="1"/>
</dbReference>
<dbReference type="InterPro" id="IPR013520">
    <property type="entry name" value="Ribonucl_H"/>
</dbReference>
<dbReference type="CDD" id="cd06127">
    <property type="entry name" value="DEDDh"/>
    <property type="match status" value="1"/>
</dbReference>
<dbReference type="NCBIfam" id="TIGR00573">
    <property type="entry name" value="dnaq"/>
    <property type="match status" value="1"/>
</dbReference>
<dbReference type="Proteomes" id="UP001060012">
    <property type="component" value="Chromosome"/>
</dbReference>